<protein>
    <submittedName>
        <fullName evidence="2">Uncharacterized protein</fullName>
    </submittedName>
</protein>
<proteinExistence type="predicted"/>
<feature type="region of interest" description="Disordered" evidence="1">
    <location>
        <begin position="1"/>
        <end position="69"/>
    </location>
</feature>
<comment type="caution">
    <text evidence="2">The sequence shown here is derived from an EMBL/GenBank/DDBJ whole genome shotgun (WGS) entry which is preliminary data.</text>
</comment>
<feature type="region of interest" description="Disordered" evidence="1">
    <location>
        <begin position="316"/>
        <end position="335"/>
    </location>
</feature>
<feature type="region of interest" description="Disordered" evidence="1">
    <location>
        <begin position="182"/>
        <end position="208"/>
    </location>
</feature>
<evidence type="ECO:0000313" key="3">
    <source>
        <dbReference type="Proteomes" id="UP000070133"/>
    </source>
</evidence>
<feature type="compositionally biased region" description="Polar residues" evidence="1">
    <location>
        <begin position="21"/>
        <end position="30"/>
    </location>
</feature>
<accession>A0A139GZ59</accession>
<gene>
    <name evidence="2" type="ORF">AC578_4710</name>
</gene>
<dbReference type="OrthoDB" id="3649286at2759"/>
<name>A0A139GZ59_9PEZI</name>
<dbReference type="AlphaFoldDB" id="A0A139GZ59"/>
<organism evidence="2 3">
    <name type="scientific">Pseudocercospora eumusae</name>
    <dbReference type="NCBI Taxonomy" id="321146"/>
    <lineage>
        <taxon>Eukaryota</taxon>
        <taxon>Fungi</taxon>
        <taxon>Dikarya</taxon>
        <taxon>Ascomycota</taxon>
        <taxon>Pezizomycotina</taxon>
        <taxon>Dothideomycetes</taxon>
        <taxon>Dothideomycetidae</taxon>
        <taxon>Mycosphaerellales</taxon>
        <taxon>Mycosphaerellaceae</taxon>
        <taxon>Pseudocercospora</taxon>
    </lineage>
</organism>
<reference evidence="2 3" key="1">
    <citation type="submission" date="2015-07" db="EMBL/GenBank/DDBJ databases">
        <title>Comparative genomics of the Sigatoka disease complex on banana suggests a link between parallel evolutionary changes in Pseudocercospora fijiensis and Pseudocercospora eumusae and increased virulence on the banana host.</title>
        <authorList>
            <person name="Chang T.-C."/>
            <person name="Salvucci A."/>
            <person name="Crous P.W."/>
            <person name="Stergiopoulos I."/>
        </authorList>
    </citation>
    <scope>NUCLEOTIDE SEQUENCE [LARGE SCALE GENOMIC DNA]</scope>
    <source>
        <strain evidence="2 3">CBS 114824</strain>
    </source>
</reference>
<keyword evidence="3" id="KW-1185">Reference proteome</keyword>
<feature type="compositionally biased region" description="Basic and acidic residues" evidence="1">
    <location>
        <begin position="321"/>
        <end position="335"/>
    </location>
</feature>
<evidence type="ECO:0000313" key="2">
    <source>
        <dbReference type="EMBL" id="KXS95459.1"/>
    </source>
</evidence>
<dbReference type="Proteomes" id="UP000070133">
    <property type="component" value="Unassembled WGS sequence"/>
</dbReference>
<dbReference type="EMBL" id="LFZN01000215">
    <property type="protein sequence ID" value="KXS95459.1"/>
    <property type="molecule type" value="Genomic_DNA"/>
</dbReference>
<evidence type="ECO:0000256" key="1">
    <source>
        <dbReference type="SAM" id="MobiDB-lite"/>
    </source>
</evidence>
<sequence>MSRASATPEKSCLKGPRSAPSPGSTESNRPTMKRVTFEVRTEISISHDGQGMQNNKKPGLLPPISRPEEESEQIKLARKRTALCQKLLPVRKRMLKWSKTRTEDAEDMDAEHLAGMCLSATSRADNEEDAALLKDAVGKMYRDIILRNSESQVPDAAERSEAIPDNNETAQDIAQLNTIETTSEAKQSSTQATATNNEGTDLEANNTAEHAQVKVADRRVCRTRNKKNWIIDSRATVKCQLNLQHATSVAEWRKIRTLHKVLCVRSLAATLLSVDMLPVAYGVRSLLTLPGSGQMVTTPSMPLKEISIAKTYNAVDYGPQKGEDQRDTPSEETQQKHHILVFHHGQPVGILIFKSL</sequence>